<keyword evidence="2" id="KW-0813">Transport</keyword>
<evidence type="ECO:0000256" key="2">
    <source>
        <dbReference type="ARBA" id="ARBA00022448"/>
    </source>
</evidence>
<keyword evidence="3" id="KW-1133">Transmembrane helix</keyword>
<keyword evidence="3" id="KW-0812">Transmembrane</keyword>
<accession>A0ABT6PYJ3</accession>
<comment type="similarity">
    <text evidence="1">Belongs to the ABC-2 integral membrane protein family.</text>
</comment>
<feature type="transmembrane region" description="Helical" evidence="3">
    <location>
        <begin position="138"/>
        <end position="162"/>
    </location>
</feature>
<feature type="transmembrane region" description="Helical" evidence="3">
    <location>
        <begin position="94"/>
        <end position="117"/>
    </location>
</feature>
<dbReference type="EMBL" id="JASBAO010000001">
    <property type="protein sequence ID" value="MDI2089923.1"/>
    <property type="molecule type" value="Genomic_DNA"/>
</dbReference>
<evidence type="ECO:0000256" key="3">
    <source>
        <dbReference type="SAM" id="Phobius"/>
    </source>
</evidence>
<feature type="transmembrane region" description="Helical" evidence="3">
    <location>
        <begin position="59"/>
        <end position="82"/>
    </location>
</feature>
<comment type="caution">
    <text evidence="4">The sequence shown here is derived from an EMBL/GenBank/DDBJ whole genome shotgun (WGS) entry which is preliminary data.</text>
</comment>
<dbReference type="Proteomes" id="UP001431634">
    <property type="component" value="Unassembled WGS sequence"/>
</dbReference>
<dbReference type="PANTHER" id="PTHR30413">
    <property type="entry name" value="INNER MEMBRANE TRANSPORT PERMEASE"/>
    <property type="match status" value="1"/>
</dbReference>
<dbReference type="RefSeq" id="WP_281447087.1">
    <property type="nucleotide sequence ID" value="NZ_JASBAO010000001.1"/>
</dbReference>
<keyword evidence="3" id="KW-0472">Membrane</keyword>
<name>A0ABT6PYJ3_9PROT</name>
<feature type="transmembrane region" description="Helical" evidence="3">
    <location>
        <begin position="197"/>
        <end position="216"/>
    </location>
</feature>
<feature type="transmembrane region" description="Helical" evidence="3">
    <location>
        <begin position="253"/>
        <end position="273"/>
    </location>
</feature>
<proteinExistence type="inferred from homology"/>
<gene>
    <name evidence="4" type="ORF">QJV27_00785</name>
</gene>
<protein>
    <submittedName>
        <fullName evidence="4">ABC transporter permease</fullName>
    </submittedName>
</protein>
<organism evidence="4 5">
    <name type="scientific">Commensalibacter oyaizuii</name>
    <dbReference type="NCBI Taxonomy" id="3043873"/>
    <lineage>
        <taxon>Bacteria</taxon>
        <taxon>Pseudomonadati</taxon>
        <taxon>Pseudomonadota</taxon>
        <taxon>Alphaproteobacteria</taxon>
        <taxon>Acetobacterales</taxon>
        <taxon>Acetobacteraceae</taxon>
    </lineage>
</organism>
<evidence type="ECO:0000313" key="5">
    <source>
        <dbReference type="Proteomes" id="UP001431634"/>
    </source>
</evidence>
<dbReference type="PANTHER" id="PTHR30413:SF10">
    <property type="entry name" value="CAPSULE POLYSACCHARIDE EXPORT INNER-MEMBRANE PROTEIN CTRC"/>
    <property type="match status" value="1"/>
</dbReference>
<reference evidence="4" key="1">
    <citation type="submission" date="2023-05" db="EMBL/GenBank/DDBJ databases">
        <title>Whole genome sequence of Commensalibacter sp.</title>
        <authorList>
            <person name="Charoenyingcharoen P."/>
            <person name="Yukphan P."/>
        </authorList>
    </citation>
    <scope>NUCLEOTIDE SEQUENCE</scope>
    <source>
        <strain evidence="4">TBRC 16381</strain>
    </source>
</reference>
<sequence length="283" mass="32390">MMSDHDPTLPNEPVIDLRAVSLAQNFKLALTDLIQGTLNWRLNFKLGLLDTKLKYRGSILGPFWITIIMASKIGTIGFLYAYLLHISLHDYLPFISLSIILWIYISGIMNDSCSIFTNARQLILSTRIPYSVYAWRHIIAHAFIFLHNLVVIVIVFSIFKIFPKNLYLLPPAAFLWIADSLSICLLLGILGTRFKDIPPIVANITQALFFITPIVWKPSLLSFNNSYILLNPFYPLIEIIRGPILGEPLSSSLWWAAVGYSVVLWILTLLIFSKTRFRIPYWM</sequence>
<feature type="transmembrane region" description="Helical" evidence="3">
    <location>
        <begin position="168"/>
        <end position="190"/>
    </location>
</feature>
<evidence type="ECO:0000313" key="4">
    <source>
        <dbReference type="EMBL" id="MDI2089923.1"/>
    </source>
</evidence>
<keyword evidence="5" id="KW-1185">Reference proteome</keyword>
<evidence type="ECO:0000256" key="1">
    <source>
        <dbReference type="ARBA" id="ARBA00007783"/>
    </source>
</evidence>